<accession>A0A0B6X948</accession>
<organism evidence="1 2">
    <name type="scientific">Xenorhabdus bovienii</name>
    <name type="common">Xenorhabdus nematophila subsp. bovienii</name>
    <dbReference type="NCBI Taxonomy" id="40576"/>
    <lineage>
        <taxon>Bacteria</taxon>
        <taxon>Pseudomonadati</taxon>
        <taxon>Pseudomonadota</taxon>
        <taxon>Gammaproteobacteria</taxon>
        <taxon>Enterobacterales</taxon>
        <taxon>Morganellaceae</taxon>
        <taxon>Xenorhabdus</taxon>
    </lineage>
</organism>
<dbReference type="AlphaFoldDB" id="A0A0B6X948"/>
<dbReference type="Proteomes" id="UP000032930">
    <property type="component" value="Chromosome"/>
</dbReference>
<dbReference type="EMBL" id="FO818637">
    <property type="protein sequence ID" value="CDM88784.1"/>
    <property type="molecule type" value="Genomic_DNA"/>
</dbReference>
<evidence type="ECO:0000313" key="2">
    <source>
        <dbReference type="Proteomes" id="UP000032930"/>
    </source>
</evidence>
<evidence type="ECO:0000313" key="1">
    <source>
        <dbReference type="EMBL" id="CDM88784.1"/>
    </source>
</evidence>
<protein>
    <submittedName>
        <fullName evidence="1">Uncharacterized protein</fullName>
    </submittedName>
</protein>
<reference evidence="1 2" key="1">
    <citation type="submission" date="2014-02" db="EMBL/GenBank/DDBJ databases">
        <authorList>
            <person name="Genoscope - CEA"/>
        </authorList>
    </citation>
    <scope>NUCLEOTIDE SEQUENCE [LARGE SCALE GENOMIC DNA]</scope>
    <source>
        <strain evidence="1 2">CS03</strain>
    </source>
</reference>
<sequence>MVMTNYHFLMVTSYTPLFTLINKLCGLLF</sequence>
<name>A0A0B6X948_XENBV</name>
<proteinExistence type="predicted"/>
<dbReference type="KEGG" id="xbv:XBW1_1427"/>
<gene>
    <name evidence="1" type="ORF">XBW1_1427</name>
</gene>